<evidence type="ECO:0000313" key="1">
    <source>
        <dbReference type="EMBL" id="QXN83057.1"/>
    </source>
</evidence>
<sequence>MRTSKTKRDVMQLPEPAPVFCITFPRMNLEQYAKQSGQTLRAVQHQADNGKFILAEGKYGKYREINMVAEFIKEYEAAIRALKQMA</sequence>
<name>A0A8F5MYA1_SALDZ</name>
<accession>A0A8F5MYA1</accession>
<protein>
    <submittedName>
        <fullName evidence="1">Uncharacterized protein</fullName>
    </submittedName>
</protein>
<dbReference type="AlphaFoldDB" id="A0A8F5MYA1"/>
<dbReference type="EMBL" id="CP078142">
    <property type="protein sequence ID" value="QXN83057.1"/>
    <property type="molecule type" value="Genomic_DNA"/>
</dbReference>
<gene>
    <name evidence="1" type="ORF">JMJ85_20100</name>
</gene>
<organism evidence="1">
    <name type="scientific">Salmonella diarizonae</name>
    <dbReference type="NCBI Taxonomy" id="59204"/>
    <lineage>
        <taxon>Bacteria</taxon>
        <taxon>Pseudomonadati</taxon>
        <taxon>Pseudomonadota</taxon>
        <taxon>Gammaproteobacteria</taxon>
        <taxon>Enterobacterales</taxon>
        <taxon>Enterobacteriaceae</taxon>
        <taxon>Salmonella</taxon>
    </lineage>
</organism>
<reference evidence="1" key="1">
    <citation type="submission" date="2021-07" db="EMBL/GenBank/DDBJ databases">
        <title>Whole-Genome Sequences of non-enterica strains of Salmonella enterica isolated from poultry houses.</title>
        <authorList>
            <person name="Lamas A."/>
            <person name="Regal P."/>
            <person name="Miranda J.M."/>
            <person name="Vazquez B."/>
            <person name="Cepeda A."/>
            <person name="Franco C.M."/>
        </authorList>
    </citation>
    <scope>NUCLEOTIDE SEQUENCE</scope>
    <source>
        <strain evidence="1">LHICA_D1</strain>
    </source>
</reference>
<proteinExistence type="predicted"/>